<dbReference type="RefSeq" id="WP_227623152.1">
    <property type="nucleotide sequence ID" value="NZ_JAJEQO010000049.1"/>
</dbReference>
<evidence type="ECO:0000313" key="2">
    <source>
        <dbReference type="Proteomes" id="UP001199236"/>
    </source>
</evidence>
<evidence type="ECO:0000313" key="1">
    <source>
        <dbReference type="EMBL" id="MCC2214680.1"/>
    </source>
</evidence>
<keyword evidence="2" id="KW-1185">Reference proteome</keyword>
<proteinExistence type="predicted"/>
<gene>
    <name evidence="1" type="ORF">LKD34_14515</name>
</gene>
<dbReference type="EMBL" id="JAJEQO010000049">
    <property type="protein sequence ID" value="MCC2214680.1"/>
    <property type="molecule type" value="Genomic_DNA"/>
</dbReference>
<protein>
    <submittedName>
        <fullName evidence="1">Uncharacterized protein</fullName>
    </submittedName>
</protein>
<name>A0ABS8FJH9_9FIRM</name>
<dbReference type="Proteomes" id="UP001199236">
    <property type="component" value="Unassembled WGS sequence"/>
</dbReference>
<comment type="caution">
    <text evidence="1">The sequence shown here is derived from an EMBL/GenBank/DDBJ whole genome shotgun (WGS) entry which is preliminary data.</text>
</comment>
<reference evidence="1 2" key="1">
    <citation type="submission" date="2021-10" db="EMBL/GenBank/DDBJ databases">
        <title>Anaerobic single-cell dispensing facilitates the cultivation of human gut bacteria.</title>
        <authorList>
            <person name="Afrizal A."/>
        </authorList>
    </citation>
    <scope>NUCLEOTIDE SEQUENCE [LARGE SCALE GENOMIC DNA]</scope>
    <source>
        <strain evidence="1 2">CLA-AA-H223</strain>
    </source>
</reference>
<accession>A0ABS8FJH9</accession>
<organism evidence="1 2">
    <name type="scientific">Faecalibacterium hominis</name>
    <name type="common">ex Afrizal et al. 2022</name>
    <dbReference type="NCBI Taxonomy" id="2881265"/>
    <lineage>
        <taxon>Bacteria</taxon>
        <taxon>Bacillati</taxon>
        <taxon>Bacillota</taxon>
        <taxon>Clostridia</taxon>
        <taxon>Eubacteriales</taxon>
        <taxon>Oscillospiraceae</taxon>
        <taxon>Faecalibacterium</taxon>
    </lineage>
</organism>
<sequence length="78" mass="8409">MAKSLVNVPVFVENAGPFCPRKTFLQLLAGLLSDAELNAASDNGYSHANVCNSTFAEGPGEDSFYYIYKFQKSANTAP</sequence>